<evidence type="ECO:0000313" key="6">
    <source>
        <dbReference type="EMBL" id="TRY68865.1"/>
    </source>
</evidence>
<feature type="compositionally biased region" description="Polar residues" evidence="3">
    <location>
        <begin position="312"/>
        <end position="338"/>
    </location>
</feature>
<evidence type="ECO:0000259" key="4">
    <source>
        <dbReference type="PROSITE" id="PS50054"/>
    </source>
</evidence>
<evidence type="ECO:0000256" key="3">
    <source>
        <dbReference type="SAM" id="MobiDB-lite"/>
    </source>
</evidence>
<feature type="region of interest" description="Disordered" evidence="3">
    <location>
        <begin position="293"/>
        <end position="350"/>
    </location>
</feature>
<feature type="compositionally biased region" description="Low complexity" evidence="3">
    <location>
        <begin position="884"/>
        <end position="909"/>
    </location>
</feature>
<dbReference type="InterPro" id="IPR000340">
    <property type="entry name" value="Dual-sp_phosphatase_cat-dom"/>
</dbReference>
<sequence length="1207" mass="134830">MESLVPKDFYLSIIKKVELAIEKRKEENLKKSSSQNADQEKNLGSFDSLPKPRNCRGSANVQFVKDHEVNSLDAVEYSTPLMSNDEEVNGAASSLGKPKMELLPRWSLDSTEQTECTSCFIPGSHKNCPSSRLMKEISLANERQYPQEQEASGPTVSIRVKLLPRDKQRIKEGTEERPTLSGFSVNACKTEDNCELQDSRVGKIQAVPIRKADKQRSVCIPLSKCTDEDNPEAPSPAFIHPHLVMSTDSICDSLEAIDVNPVTKATDDRLVIHDASSEDLSSSYLLPEAQLTRWPSNQSNPESDNDLRPIASGSSRIVDQSSLSLTSDRPDDLNNSFESDCLEDSDSSNHSEMNYFRNKFHRNSYLSSETVLRDVRKRRRMYEDKGVQETPISITSSPSLAFSNHRLSLKKSADKSTSKSIPKHLEDSQKHSKPGLSNKDENHGDPLQPLIVSKTKSPTNNREVVKDSSINKSEPTSLSKTPSLRRRKWPSDENGNEKYPSKKGNYEEDRVSAENEHNSKTAEVVNDIPSSPTEDAEDPLGFIEIKSAAQWKAMSKRITWKFDESHDDAKVEKQTEIDHDPKIVNKEQTTNFRNSISFTINPKLTASTDTVSDFKPTKVQQLRLVCWKVKPWNQPKKNPKLFTSQFAAPWGADCDEVYPGLLIGDKHSASNVRFLQKIGVTHVLNTAEGKDEGLVDLSQSHYEGTDIKYLGFPLWDTPMCNIIPYMGCASEFISNAIHGGGKCLVNCQMGVSRSSSCAMAYLLIDQGMKAVDVITLFRMHRDIRPNDGFLEQIVDLDNDLRKFREHGIPRSIKLSTLSDLALLPQSWHYEFWTSPVTEEEIGQPLAHLGEACPLKPSISSRASKSSSKGASKKPSGRVSKRSSFKASKASSKCSSRNGSFRSGRTSRGRSVTKSIGNQEEDELIDDGGEWEWVWEDDEEDLENIAPIGEPEILPIQDKLLRVKEIIERPEERWRVMWNNTKTCESPSSVCSSQSIASNLSIRSCNVVQPGVDENDPLSIVKVNSAKQWKAISKNLTIDLQGIDISEKETCGKSSKELSGFVPTTAQQLRIICWRVKPWEQPKTRTLFSAIFGASWGVDCDEVYPNLFIGDEATARNIKFLQKMKITHVLNTAEGVWTDYSFVDLNAKYFEGSGITYQGLQIWDSTHVKILPFLGCANEFIKDAISSGGKCLVHCQMGVSRSCVSAMA</sequence>
<dbReference type="InterPro" id="IPR000387">
    <property type="entry name" value="Tyr_Pase_dom"/>
</dbReference>
<dbReference type="SUPFAM" id="SSF52799">
    <property type="entry name" value="(Phosphotyrosine protein) phosphatases II"/>
    <property type="match status" value="2"/>
</dbReference>
<accession>A0A553NTU5</accession>
<dbReference type="GO" id="GO:0008138">
    <property type="term" value="F:protein tyrosine/serine/threonine phosphatase activity"/>
    <property type="evidence" value="ECO:0007669"/>
    <property type="project" value="InterPro"/>
</dbReference>
<dbReference type="STRING" id="6832.A0A553NTU5"/>
<comment type="similarity">
    <text evidence="1">Belongs to the protein-tyrosine phosphatase family. Non-receptor class dual specificity subfamily.</text>
</comment>
<dbReference type="PANTHER" id="PTHR45682:SF5">
    <property type="entry name" value="DUAL SPECIFICITY PROTEIN PHOSPHATASE"/>
    <property type="match status" value="1"/>
</dbReference>
<protein>
    <recommendedName>
        <fullName evidence="8">Protein-serine/threonine phosphatase</fullName>
    </recommendedName>
</protein>
<dbReference type="PRINTS" id="PR01908">
    <property type="entry name" value="ADSPHPHTASE"/>
</dbReference>
<reference evidence="6 7" key="1">
    <citation type="journal article" date="2018" name="Nat. Ecol. Evol.">
        <title>Genomic signatures of mitonuclear coevolution across populations of Tigriopus californicus.</title>
        <authorList>
            <person name="Barreto F.S."/>
            <person name="Watson E.T."/>
            <person name="Lima T.G."/>
            <person name="Willett C.S."/>
            <person name="Edmands S."/>
            <person name="Li W."/>
            <person name="Burton R.S."/>
        </authorList>
    </citation>
    <scope>NUCLEOTIDE SEQUENCE [LARGE SCALE GENOMIC DNA]</scope>
    <source>
        <strain evidence="6 7">San Diego</strain>
    </source>
</reference>
<feature type="domain" description="Tyrosine-protein phosphatase" evidence="4">
    <location>
        <begin position="653"/>
        <end position="802"/>
    </location>
</feature>
<dbReference type="PRINTS" id="PR01909">
    <property type="entry name" value="ADSPHPHTASEA"/>
</dbReference>
<dbReference type="GO" id="GO:0043409">
    <property type="term" value="P:negative regulation of MAPK cascade"/>
    <property type="evidence" value="ECO:0007669"/>
    <property type="project" value="TreeGrafter"/>
</dbReference>
<feature type="compositionally biased region" description="Polar residues" evidence="3">
    <location>
        <begin position="454"/>
        <end position="482"/>
    </location>
</feature>
<dbReference type="GO" id="GO:0005737">
    <property type="term" value="C:cytoplasm"/>
    <property type="evidence" value="ECO:0007669"/>
    <property type="project" value="TreeGrafter"/>
</dbReference>
<feature type="domain" description="Tyrosine-protein phosphatase" evidence="4">
    <location>
        <begin position="1098"/>
        <end position="1207"/>
    </location>
</feature>
<name>A0A553NTU5_TIGCA</name>
<dbReference type="Proteomes" id="UP000318571">
    <property type="component" value="Chromosome 1"/>
</dbReference>
<feature type="compositionally biased region" description="Basic and acidic residues" evidence="3">
    <location>
        <begin position="489"/>
        <end position="520"/>
    </location>
</feature>
<dbReference type="AlphaFoldDB" id="A0A553NTU5"/>
<proteinExistence type="inferred from homology"/>
<dbReference type="PANTHER" id="PTHR45682">
    <property type="entry name" value="AGAP008228-PA"/>
    <property type="match status" value="1"/>
</dbReference>
<feature type="domain" description="Tyrosine specific protein phosphatases" evidence="5">
    <location>
        <begin position="1170"/>
        <end position="1207"/>
    </location>
</feature>
<evidence type="ECO:0000256" key="2">
    <source>
        <dbReference type="PIRSR" id="PIRSR620405-1"/>
    </source>
</evidence>
<feature type="active site" description="Phosphocysteine intermediate" evidence="2">
    <location>
        <position position="747"/>
    </location>
</feature>
<organism evidence="6 7">
    <name type="scientific">Tigriopus californicus</name>
    <name type="common">Marine copepod</name>
    <dbReference type="NCBI Taxonomy" id="6832"/>
    <lineage>
        <taxon>Eukaryota</taxon>
        <taxon>Metazoa</taxon>
        <taxon>Ecdysozoa</taxon>
        <taxon>Arthropoda</taxon>
        <taxon>Crustacea</taxon>
        <taxon>Multicrustacea</taxon>
        <taxon>Hexanauplia</taxon>
        <taxon>Copepoda</taxon>
        <taxon>Harpacticoida</taxon>
        <taxon>Harpacticidae</taxon>
        <taxon>Tigriopus</taxon>
    </lineage>
</organism>
<evidence type="ECO:0000259" key="5">
    <source>
        <dbReference type="PROSITE" id="PS50056"/>
    </source>
</evidence>
<dbReference type="SMART" id="SM00195">
    <property type="entry name" value="DSPc"/>
    <property type="match status" value="2"/>
</dbReference>
<dbReference type="PROSITE" id="PS50056">
    <property type="entry name" value="TYR_PHOSPHATASE_2"/>
    <property type="match status" value="2"/>
</dbReference>
<feature type="compositionally biased region" description="Polar residues" evidence="3">
    <location>
        <begin position="293"/>
        <end position="302"/>
    </location>
</feature>
<gene>
    <name evidence="6" type="ORF">TCAL_05071</name>
</gene>
<feature type="compositionally biased region" description="Basic and acidic residues" evidence="3">
    <location>
        <begin position="411"/>
        <end position="430"/>
    </location>
</feature>
<dbReference type="InterPro" id="IPR020405">
    <property type="entry name" value="Atypical_DUSP_subfamA"/>
</dbReference>
<comment type="caution">
    <text evidence="6">The sequence shown here is derived from an EMBL/GenBank/DDBJ whole genome shotgun (WGS) entry which is preliminary data.</text>
</comment>
<feature type="region of interest" description="Disordered" evidence="3">
    <location>
        <begin position="857"/>
        <end position="922"/>
    </location>
</feature>
<dbReference type="Pfam" id="PF00782">
    <property type="entry name" value="DSPc"/>
    <property type="match status" value="2"/>
</dbReference>
<keyword evidence="7" id="KW-1185">Reference proteome</keyword>
<dbReference type="EMBL" id="VCGU01000010">
    <property type="protein sequence ID" value="TRY68865.1"/>
    <property type="molecule type" value="Genomic_DNA"/>
</dbReference>
<evidence type="ECO:0000256" key="1">
    <source>
        <dbReference type="ARBA" id="ARBA00008601"/>
    </source>
</evidence>
<evidence type="ECO:0000313" key="7">
    <source>
        <dbReference type="Proteomes" id="UP000318571"/>
    </source>
</evidence>
<feature type="region of interest" description="Disordered" evidence="3">
    <location>
        <begin position="410"/>
        <end position="538"/>
    </location>
</feature>
<feature type="domain" description="Tyrosine specific protein phosphatases" evidence="5">
    <location>
        <begin position="740"/>
        <end position="781"/>
    </location>
</feature>
<feature type="region of interest" description="Disordered" evidence="3">
    <location>
        <begin position="25"/>
        <end position="54"/>
    </location>
</feature>
<dbReference type="InterPro" id="IPR020422">
    <property type="entry name" value="TYR_PHOSPHATASE_DUAL_dom"/>
</dbReference>
<feature type="compositionally biased region" description="Low complexity" evidence="3">
    <location>
        <begin position="857"/>
        <end position="869"/>
    </location>
</feature>
<dbReference type="Gene3D" id="3.90.190.10">
    <property type="entry name" value="Protein tyrosine phosphatase superfamily"/>
    <property type="match status" value="2"/>
</dbReference>
<dbReference type="InterPro" id="IPR029021">
    <property type="entry name" value="Prot-tyrosine_phosphatase-like"/>
</dbReference>
<evidence type="ECO:0008006" key="8">
    <source>
        <dbReference type="Google" id="ProtNLM"/>
    </source>
</evidence>
<feature type="compositionally biased region" description="Basic residues" evidence="3">
    <location>
        <begin position="870"/>
        <end position="883"/>
    </location>
</feature>
<dbReference type="PROSITE" id="PS50054">
    <property type="entry name" value="TYR_PHOSPHATASE_DUAL"/>
    <property type="match status" value="2"/>
</dbReference>
<dbReference type="GO" id="GO:0033549">
    <property type="term" value="F:MAP kinase phosphatase activity"/>
    <property type="evidence" value="ECO:0007669"/>
    <property type="project" value="TreeGrafter"/>
</dbReference>